<gene>
    <name evidence="7" type="ORF">ANCCAN_27672</name>
</gene>
<dbReference type="InterPro" id="IPR050814">
    <property type="entry name" value="Myo-inositol_Transporter"/>
</dbReference>
<reference evidence="7 8" key="1">
    <citation type="submission" date="2014-10" db="EMBL/GenBank/DDBJ databases">
        <title>Draft genome of the hookworm Ancylostoma caninum.</title>
        <authorList>
            <person name="Mitreva M."/>
        </authorList>
    </citation>
    <scope>NUCLEOTIDE SEQUENCE [LARGE SCALE GENOMIC DNA]</scope>
    <source>
        <strain evidence="7 8">Baltimore</strain>
    </source>
</reference>
<comment type="subcellular location">
    <subcellularLocation>
        <location evidence="1">Membrane</location>
    </subcellularLocation>
</comment>
<dbReference type="SUPFAM" id="SSF103473">
    <property type="entry name" value="MFS general substrate transporter"/>
    <property type="match status" value="1"/>
</dbReference>
<dbReference type="EMBL" id="JOJR01006776">
    <property type="protein sequence ID" value="RCN26601.1"/>
    <property type="molecule type" value="Genomic_DNA"/>
</dbReference>
<evidence type="ECO:0000313" key="8">
    <source>
        <dbReference type="Proteomes" id="UP000252519"/>
    </source>
</evidence>
<keyword evidence="8" id="KW-1185">Reference proteome</keyword>
<evidence type="ECO:0000256" key="3">
    <source>
        <dbReference type="ARBA" id="ARBA00022692"/>
    </source>
</evidence>
<keyword evidence="4 6" id="KW-1133">Transmembrane helix</keyword>
<keyword evidence="5 6" id="KW-0472">Membrane</keyword>
<dbReference type="OrthoDB" id="6339427at2759"/>
<sequence>MKIYNGHKEWVNYEMAEIHYAYKLEQQAKEESGVVNGSVLLRILRTPHVRKALLIGGTIQAFQQLSGINTVMYYTANIIRAAGVTNPHTTIWISVGTASINFIGTFIPMALVERMGRRILFMISITGVIISLLAMGTAFVLINKVCFVFFFIFGSDLDNLVARATAKFPASLFRHDSNLLSPVSKLSCDYAHCLDLHLALLRVLPILLSGFL</sequence>
<keyword evidence="3 6" id="KW-0812">Transmembrane</keyword>
<keyword evidence="2" id="KW-0813">Transport</keyword>
<evidence type="ECO:0000256" key="2">
    <source>
        <dbReference type="ARBA" id="ARBA00022448"/>
    </source>
</evidence>
<protein>
    <recommendedName>
        <fullName evidence="9">Major facilitator superfamily (MFS) profile domain-containing protein</fullName>
    </recommendedName>
</protein>
<dbReference type="GO" id="GO:0005366">
    <property type="term" value="F:myo-inositol:proton symporter activity"/>
    <property type="evidence" value="ECO:0007669"/>
    <property type="project" value="TreeGrafter"/>
</dbReference>
<evidence type="ECO:0000256" key="6">
    <source>
        <dbReference type="SAM" id="Phobius"/>
    </source>
</evidence>
<dbReference type="Pfam" id="PF00083">
    <property type="entry name" value="Sugar_tr"/>
    <property type="match status" value="1"/>
</dbReference>
<dbReference type="InterPro" id="IPR005828">
    <property type="entry name" value="MFS_sugar_transport-like"/>
</dbReference>
<evidence type="ECO:0008006" key="9">
    <source>
        <dbReference type="Google" id="ProtNLM"/>
    </source>
</evidence>
<evidence type="ECO:0000256" key="4">
    <source>
        <dbReference type="ARBA" id="ARBA00022989"/>
    </source>
</evidence>
<feature type="transmembrane region" description="Helical" evidence="6">
    <location>
        <begin position="91"/>
        <end position="112"/>
    </location>
</feature>
<evidence type="ECO:0000313" key="7">
    <source>
        <dbReference type="EMBL" id="RCN26601.1"/>
    </source>
</evidence>
<comment type="caution">
    <text evidence="7">The sequence shown here is derived from an EMBL/GenBank/DDBJ whole genome shotgun (WGS) entry which is preliminary data.</text>
</comment>
<organism evidence="7 8">
    <name type="scientific">Ancylostoma caninum</name>
    <name type="common">Dog hookworm</name>
    <dbReference type="NCBI Taxonomy" id="29170"/>
    <lineage>
        <taxon>Eukaryota</taxon>
        <taxon>Metazoa</taxon>
        <taxon>Ecdysozoa</taxon>
        <taxon>Nematoda</taxon>
        <taxon>Chromadorea</taxon>
        <taxon>Rhabditida</taxon>
        <taxon>Rhabditina</taxon>
        <taxon>Rhabditomorpha</taxon>
        <taxon>Strongyloidea</taxon>
        <taxon>Ancylostomatidae</taxon>
        <taxon>Ancylostomatinae</taxon>
        <taxon>Ancylostoma</taxon>
    </lineage>
</organism>
<dbReference type="InterPro" id="IPR036259">
    <property type="entry name" value="MFS_trans_sf"/>
</dbReference>
<proteinExistence type="predicted"/>
<evidence type="ECO:0000256" key="5">
    <source>
        <dbReference type="ARBA" id="ARBA00023136"/>
    </source>
</evidence>
<dbReference type="STRING" id="29170.A0A368F3C2"/>
<dbReference type="GO" id="GO:0016324">
    <property type="term" value="C:apical plasma membrane"/>
    <property type="evidence" value="ECO:0007669"/>
    <property type="project" value="TreeGrafter"/>
</dbReference>
<dbReference type="Gene3D" id="1.20.1250.20">
    <property type="entry name" value="MFS general substrate transporter like domains"/>
    <property type="match status" value="1"/>
</dbReference>
<dbReference type="AlphaFoldDB" id="A0A368F3C2"/>
<evidence type="ECO:0000256" key="1">
    <source>
        <dbReference type="ARBA" id="ARBA00004370"/>
    </source>
</evidence>
<dbReference type="PANTHER" id="PTHR48020:SF12">
    <property type="entry name" value="PROTON MYO-INOSITOL COTRANSPORTER"/>
    <property type="match status" value="1"/>
</dbReference>
<name>A0A368F3C2_ANCCA</name>
<dbReference type="Proteomes" id="UP000252519">
    <property type="component" value="Unassembled WGS sequence"/>
</dbReference>
<feature type="transmembrane region" description="Helical" evidence="6">
    <location>
        <begin position="119"/>
        <end position="142"/>
    </location>
</feature>
<accession>A0A368F3C2</accession>
<dbReference type="PANTHER" id="PTHR48020">
    <property type="entry name" value="PROTON MYO-INOSITOL COTRANSPORTER"/>
    <property type="match status" value="1"/>
</dbReference>